<evidence type="ECO:0000313" key="9">
    <source>
        <dbReference type="Proteomes" id="UP000294543"/>
    </source>
</evidence>
<dbReference type="SUPFAM" id="SSF54001">
    <property type="entry name" value="Cysteine proteinases"/>
    <property type="match status" value="1"/>
</dbReference>
<keyword evidence="3" id="KW-0378">Hydrolase</keyword>
<keyword evidence="6" id="KW-0472">Membrane</keyword>
<gene>
    <name evidence="8" type="ORF">E1294_35125</name>
</gene>
<dbReference type="Gene3D" id="3.90.1720.10">
    <property type="entry name" value="endopeptidase domain like (from Nostoc punctiforme)"/>
    <property type="match status" value="1"/>
</dbReference>
<keyword evidence="2" id="KW-0645">Protease</keyword>
<evidence type="ECO:0000256" key="6">
    <source>
        <dbReference type="SAM" id="Phobius"/>
    </source>
</evidence>
<evidence type="ECO:0000259" key="7">
    <source>
        <dbReference type="PROSITE" id="PS51935"/>
    </source>
</evidence>
<dbReference type="EMBL" id="SMKP01000129">
    <property type="protein sequence ID" value="TDD15253.1"/>
    <property type="molecule type" value="Genomic_DNA"/>
</dbReference>
<dbReference type="OrthoDB" id="3209655at2"/>
<dbReference type="Proteomes" id="UP000294543">
    <property type="component" value="Unassembled WGS sequence"/>
</dbReference>
<organism evidence="8 9">
    <name type="scientific">Nonomuraea diastatica</name>
    <dbReference type="NCBI Taxonomy" id="1848329"/>
    <lineage>
        <taxon>Bacteria</taxon>
        <taxon>Bacillati</taxon>
        <taxon>Actinomycetota</taxon>
        <taxon>Actinomycetes</taxon>
        <taxon>Streptosporangiales</taxon>
        <taxon>Streptosporangiaceae</taxon>
        <taxon>Nonomuraea</taxon>
    </lineage>
</organism>
<keyword evidence="6" id="KW-0812">Transmembrane</keyword>
<dbReference type="GO" id="GO:0008234">
    <property type="term" value="F:cysteine-type peptidase activity"/>
    <property type="evidence" value="ECO:0007669"/>
    <property type="project" value="UniProtKB-KW"/>
</dbReference>
<dbReference type="InterPro" id="IPR000064">
    <property type="entry name" value="NLP_P60_dom"/>
</dbReference>
<evidence type="ECO:0000256" key="1">
    <source>
        <dbReference type="ARBA" id="ARBA00007074"/>
    </source>
</evidence>
<comment type="caution">
    <text evidence="8">The sequence shown here is derived from an EMBL/GenBank/DDBJ whole genome shotgun (WGS) entry which is preliminary data.</text>
</comment>
<feature type="domain" description="NlpC/P60" evidence="7">
    <location>
        <begin position="229"/>
        <end position="365"/>
    </location>
</feature>
<protein>
    <submittedName>
        <fullName evidence="8">NlpC/P60 family protein</fullName>
    </submittedName>
</protein>
<feature type="compositionally biased region" description="Basic and acidic residues" evidence="5">
    <location>
        <begin position="29"/>
        <end position="43"/>
    </location>
</feature>
<dbReference type="InterPro" id="IPR038765">
    <property type="entry name" value="Papain-like_cys_pep_sf"/>
</dbReference>
<dbReference type="PROSITE" id="PS51935">
    <property type="entry name" value="NLPC_P60"/>
    <property type="match status" value="1"/>
</dbReference>
<evidence type="ECO:0000256" key="5">
    <source>
        <dbReference type="SAM" id="MobiDB-lite"/>
    </source>
</evidence>
<evidence type="ECO:0000256" key="2">
    <source>
        <dbReference type="ARBA" id="ARBA00022670"/>
    </source>
</evidence>
<keyword evidence="6" id="KW-1133">Transmembrane helix</keyword>
<dbReference type="AlphaFoldDB" id="A0A4R4WG33"/>
<dbReference type="PANTHER" id="PTHR47359">
    <property type="entry name" value="PEPTIDOGLYCAN DL-ENDOPEPTIDASE CWLO"/>
    <property type="match status" value="1"/>
</dbReference>
<name>A0A4R4WG33_9ACTN</name>
<dbReference type="GO" id="GO:0006508">
    <property type="term" value="P:proteolysis"/>
    <property type="evidence" value="ECO:0007669"/>
    <property type="project" value="UniProtKB-KW"/>
</dbReference>
<sequence length="365" mass="38818">MPGIAAARRSWLSALRPAMTSEPGSSSPRQEKQQDGRATGRDQGDDDPGDQGCVLARDGSALDGTDQYERALEHCDGAEDDREQSGAAPPLPQSPRHGGAEQAEERERRAGGDQRGRDQTDHGHGRDDGHGRHVCSWGAHGGTPYRHVLCGQGLSTGPLCRHPLHPQNAARLRVPSLRRIILASRTHVRTREAHMLRRIALVWLALGGGLCTTLVAVPDPALAQLKRTPTRGETAAAAALGQLGVSFSWGGGSAKGPTIGVGRGAATTGFDCSGLTLYAWSRAGVRLSHYTGAQFRQGRRIPLSARRRGDLLFFGGGTGDPTHVALFLGGGVMIHAPKTGDVVRKVDFLRSPYFRSAFRGAVRPG</sequence>
<keyword evidence="4" id="KW-0788">Thiol protease</keyword>
<reference evidence="8 9" key="1">
    <citation type="submission" date="2019-03" db="EMBL/GenBank/DDBJ databases">
        <title>Draft genome sequences of novel Actinobacteria.</title>
        <authorList>
            <person name="Sahin N."/>
            <person name="Ay H."/>
            <person name="Saygin H."/>
        </authorList>
    </citation>
    <scope>NUCLEOTIDE SEQUENCE [LARGE SCALE GENOMIC DNA]</scope>
    <source>
        <strain evidence="8 9">KC712</strain>
    </source>
</reference>
<feature type="region of interest" description="Disordered" evidence="5">
    <location>
        <begin position="1"/>
        <end position="131"/>
    </location>
</feature>
<feature type="compositionally biased region" description="Low complexity" evidence="5">
    <location>
        <begin position="1"/>
        <end position="18"/>
    </location>
</feature>
<feature type="transmembrane region" description="Helical" evidence="6">
    <location>
        <begin position="199"/>
        <end position="217"/>
    </location>
</feature>
<keyword evidence="9" id="KW-1185">Reference proteome</keyword>
<dbReference type="InterPro" id="IPR051794">
    <property type="entry name" value="PG_Endopeptidase_C40"/>
</dbReference>
<evidence type="ECO:0000256" key="3">
    <source>
        <dbReference type="ARBA" id="ARBA00022801"/>
    </source>
</evidence>
<evidence type="ECO:0000256" key="4">
    <source>
        <dbReference type="ARBA" id="ARBA00022807"/>
    </source>
</evidence>
<dbReference type="PANTHER" id="PTHR47359:SF3">
    <property type="entry name" value="NLP_P60 DOMAIN-CONTAINING PROTEIN-RELATED"/>
    <property type="match status" value="1"/>
</dbReference>
<comment type="similarity">
    <text evidence="1">Belongs to the peptidase C40 family.</text>
</comment>
<evidence type="ECO:0000313" key="8">
    <source>
        <dbReference type="EMBL" id="TDD15253.1"/>
    </source>
</evidence>
<feature type="compositionally biased region" description="Basic and acidic residues" evidence="5">
    <location>
        <begin position="67"/>
        <end position="77"/>
    </location>
</feature>
<accession>A0A4R4WG33</accession>
<feature type="compositionally biased region" description="Basic and acidic residues" evidence="5">
    <location>
        <begin position="103"/>
        <end position="131"/>
    </location>
</feature>
<dbReference type="Pfam" id="PF00877">
    <property type="entry name" value="NLPC_P60"/>
    <property type="match status" value="1"/>
</dbReference>
<proteinExistence type="inferred from homology"/>